<comment type="caution">
    <text evidence="3">The sequence shown here is derived from an EMBL/GenBank/DDBJ whole genome shotgun (WGS) entry which is preliminary data.</text>
</comment>
<dbReference type="PANTHER" id="PTHR46119">
    <property type="entry name" value="OS08G0405700 PROTEIN"/>
    <property type="match status" value="1"/>
</dbReference>
<dbReference type="PANTHER" id="PTHR46119:SF15">
    <property type="entry name" value="PROTEIN SODIUM POTASSIUM ROOT DEFECTIVE 2"/>
    <property type="match status" value="1"/>
</dbReference>
<sequence>MASLLFKDKKGVNLSCASPASAAVCTSLERRSMVRPSIGRAVDIYSRNRRRARSSKYQTAVKNKSDSHNHGSDSHNHGRKINEKQNSAEFASPAGSSRYLLNDNSSFHIVPESDNSKAIVPAAEKKNTESEISNQEEIEVLKTCSSARQDQVVVLRVSLHCKGCEGKVRKHISKMEGVTSFEIDMATKKVTIMGNITPLRVLSSVSKVKNAQFWPSPPRASASF</sequence>
<evidence type="ECO:0000256" key="1">
    <source>
        <dbReference type="SAM" id="MobiDB-lite"/>
    </source>
</evidence>
<dbReference type="AlphaFoldDB" id="A0ABD0UQS2"/>
<feature type="domain" description="HMA" evidence="2">
    <location>
        <begin position="150"/>
        <end position="216"/>
    </location>
</feature>
<evidence type="ECO:0000259" key="2">
    <source>
        <dbReference type="PROSITE" id="PS50846"/>
    </source>
</evidence>
<organism evidence="3 4">
    <name type="scientific">Dendrobium thyrsiflorum</name>
    <name type="common">Pinecone-like raceme dendrobium</name>
    <name type="synonym">Orchid</name>
    <dbReference type="NCBI Taxonomy" id="117978"/>
    <lineage>
        <taxon>Eukaryota</taxon>
        <taxon>Viridiplantae</taxon>
        <taxon>Streptophyta</taxon>
        <taxon>Embryophyta</taxon>
        <taxon>Tracheophyta</taxon>
        <taxon>Spermatophyta</taxon>
        <taxon>Magnoliopsida</taxon>
        <taxon>Liliopsida</taxon>
        <taxon>Asparagales</taxon>
        <taxon>Orchidaceae</taxon>
        <taxon>Epidendroideae</taxon>
        <taxon>Malaxideae</taxon>
        <taxon>Dendrobiinae</taxon>
        <taxon>Dendrobium</taxon>
    </lineage>
</organism>
<reference evidence="3 4" key="1">
    <citation type="journal article" date="2024" name="Plant Biotechnol. J.">
        <title>Dendrobium thyrsiflorum genome and its molecular insights into genes involved in important horticultural traits.</title>
        <authorList>
            <person name="Chen B."/>
            <person name="Wang J.Y."/>
            <person name="Zheng P.J."/>
            <person name="Li K.L."/>
            <person name="Liang Y.M."/>
            <person name="Chen X.F."/>
            <person name="Zhang C."/>
            <person name="Zhao X."/>
            <person name="He X."/>
            <person name="Zhang G.Q."/>
            <person name="Liu Z.J."/>
            <person name="Xu Q."/>
        </authorList>
    </citation>
    <scope>NUCLEOTIDE SEQUENCE [LARGE SCALE GENOMIC DNA]</scope>
    <source>
        <strain evidence="3">GZMU011</strain>
    </source>
</reference>
<dbReference type="InterPro" id="IPR036163">
    <property type="entry name" value="HMA_dom_sf"/>
</dbReference>
<feature type="region of interest" description="Disordered" evidence="1">
    <location>
        <begin position="47"/>
        <end position="82"/>
    </location>
</feature>
<protein>
    <recommendedName>
        <fullName evidence="2">HMA domain-containing protein</fullName>
    </recommendedName>
</protein>
<dbReference type="EMBL" id="JANQDX010000012">
    <property type="protein sequence ID" value="KAL0915046.1"/>
    <property type="molecule type" value="Genomic_DNA"/>
</dbReference>
<dbReference type="CDD" id="cd00371">
    <property type="entry name" value="HMA"/>
    <property type="match status" value="1"/>
</dbReference>
<dbReference type="InterPro" id="IPR044526">
    <property type="entry name" value="NAKR1-3"/>
</dbReference>
<gene>
    <name evidence="3" type="ORF">M5K25_015445</name>
</gene>
<evidence type="ECO:0000313" key="3">
    <source>
        <dbReference type="EMBL" id="KAL0915046.1"/>
    </source>
</evidence>
<name>A0ABD0UQS2_DENTH</name>
<evidence type="ECO:0000313" key="4">
    <source>
        <dbReference type="Proteomes" id="UP001552299"/>
    </source>
</evidence>
<proteinExistence type="predicted"/>
<dbReference type="Pfam" id="PF00403">
    <property type="entry name" value="HMA"/>
    <property type="match status" value="1"/>
</dbReference>
<keyword evidence="4" id="KW-1185">Reference proteome</keyword>
<accession>A0ABD0UQS2</accession>
<dbReference type="SUPFAM" id="SSF55008">
    <property type="entry name" value="HMA, heavy metal-associated domain"/>
    <property type="match status" value="1"/>
</dbReference>
<dbReference type="PROSITE" id="PS50846">
    <property type="entry name" value="HMA_2"/>
    <property type="match status" value="1"/>
</dbReference>
<dbReference type="Proteomes" id="UP001552299">
    <property type="component" value="Unassembled WGS sequence"/>
</dbReference>
<dbReference type="Gene3D" id="3.30.70.100">
    <property type="match status" value="1"/>
</dbReference>
<dbReference type="InterPro" id="IPR006121">
    <property type="entry name" value="HMA_dom"/>
</dbReference>
<feature type="compositionally biased region" description="Basic and acidic residues" evidence="1">
    <location>
        <begin position="63"/>
        <end position="82"/>
    </location>
</feature>